<dbReference type="Pfam" id="PF13654">
    <property type="entry name" value="AAA_32"/>
    <property type="match status" value="1"/>
</dbReference>
<evidence type="ECO:0000259" key="5">
    <source>
        <dbReference type="PROSITE" id="PS51786"/>
    </source>
</evidence>
<dbReference type="Pfam" id="PF05362">
    <property type="entry name" value="Lon_C"/>
    <property type="match status" value="1"/>
</dbReference>
<feature type="coiled-coil region" evidence="3">
    <location>
        <begin position="223"/>
        <end position="257"/>
    </location>
</feature>
<keyword evidence="3" id="KW-0175">Coiled coil</keyword>
<dbReference type="RefSeq" id="WP_012302627.1">
    <property type="nucleotide sequence ID" value="NC_010424.1"/>
</dbReference>
<feature type="region of interest" description="Disordered" evidence="4">
    <location>
        <begin position="793"/>
        <end position="865"/>
    </location>
</feature>
<reference evidence="7" key="1">
    <citation type="submission" date="2007-10" db="EMBL/GenBank/DDBJ databases">
        <title>Complete sequence of chromosome of Desulforudis audaxviator MP104C.</title>
        <authorList>
            <person name="Copeland A."/>
            <person name="Lucas S."/>
            <person name="Lapidus A."/>
            <person name="Barry K."/>
            <person name="Glavina del Rio T."/>
            <person name="Dalin E."/>
            <person name="Tice H."/>
            <person name="Bruce D."/>
            <person name="Pitluck S."/>
            <person name="Lowry S.R."/>
            <person name="Larimer F."/>
            <person name="Land M.L."/>
            <person name="Hauser L."/>
            <person name="Kyrpides N."/>
            <person name="Ivanova N.N."/>
            <person name="Richardson P."/>
        </authorList>
    </citation>
    <scope>NUCLEOTIDE SEQUENCE [LARGE SCALE GENOMIC DNA]</scope>
    <source>
        <strain evidence="7">MP104C</strain>
    </source>
</reference>
<feature type="active site" evidence="2">
    <location>
        <position position="712"/>
    </location>
</feature>
<dbReference type="InterPro" id="IPR046844">
    <property type="entry name" value="Lon-like_helical"/>
</dbReference>
<dbReference type="AlphaFoldDB" id="B1I4X8"/>
<keyword evidence="7" id="KW-1185">Reference proteome</keyword>
<dbReference type="Proteomes" id="UP000008544">
    <property type="component" value="Chromosome"/>
</dbReference>
<evidence type="ECO:0000256" key="1">
    <source>
        <dbReference type="ARBA" id="ARBA00022670"/>
    </source>
</evidence>
<dbReference type="OrthoDB" id="9758568at2"/>
<dbReference type="PANTHER" id="PTHR10046">
    <property type="entry name" value="ATP DEPENDENT LON PROTEASE FAMILY MEMBER"/>
    <property type="match status" value="1"/>
</dbReference>
<comment type="similarity">
    <text evidence="2">Belongs to the peptidase S16 family.</text>
</comment>
<evidence type="ECO:0000256" key="2">
    <source>
        <dbReference type="PROSITE-ProRule" id="PRU01122"/>
    </source>
</evidence>
<feature type="compositionally biased region" description="Basic and acidic residues" evidence="4">
    <location>
        <begin position="793"/>
        <end position="803"/>
    </location>
</feature>
<dbReference type="KEGG" id="dau:Daud_1543"/>
<keyword evidence="2" id="KW-0720">Serine protease</keyword>
<dbReference type="Pfam" id="PF20437">
    <property type="entry name" value="LonC_helical"/>
    <property type="match status" value="1"/>
</dbReference>
<dbReference type="GO" id="GO:0005524">
    <property type="term" value="F:ATP binding"/>
    <property type="evidence" value="ECO:0007669"/>
    <property type="project" value="InterPro"/>
</dbReference>
<evidence type="ECO:0000313" key="7">
    <source>
        <dbReference type="Proteomes" id="UP000008544"/>
    </source>
</evidence>
<dbReference type="Gene3D" id="3.40.50.300">
    <property type="entry name" value="P-loop containing nucleotide triphosphate hydrolases"/>
    <property type="match status" value="2"/>
</dbReference>
<dbReference type="STRING" id="477974.Daud_1543"/>
<dbReference type="GO" id="GO:0004176">
    <property type="term" value="F:ATP-dependent peptidase activity"/>
    <property type="evidence" value="ECO:0007669"/>
    <property type="project" value="UniProtKB-UniRule"/>
</dbReference>
<feature type="active site" evidence="2">
    <location>
        <position position="669"/>
    </location>
</feature>
<dbReference type="GO" id="GO:0004252">
    <property type="term" value="F:serine-type endopeptidase activity"/>
    <property type="evidence" value="ECO:0007669"/>
    <property type="project" value="UniProtKB-UniRule"/>
</dbReference>
<dbReference type="InterPro" id="IPR027417">
    <property type="entry name" value="P-loop_NTPase"/>
</dbReference>
<dbReference type="HOGENOM" id="CLU_014785_0_1_9"/>
<feature type="domain" description="Lon proteolytic" evidence="5">
    <location>
        <begin position="579"/>
        <end position="774"/>
    </location>
</feature>
<dbReference type="InterPro" id="IPR008269">
    <property type="entry name" value="Lon_proteolytic"/>
</dbReference>
<evidence type="ECO:0000313" key="6">
    <source>
        <dbReference type="EMBL" id="ACA60046.1"/>
    </source>
</evidence>
<dbReference type="PROSITE" id="PS51786">
    <property type="entry name" value="LON_PROTEOLYTIC"/>
    <property type="match status" value="1"/>
</dbReference>
<keyword evidence="2" id="KW-0378">Hydrolase</keyword>
<dbReference type="SUPFAM" id="SSF52540">
    <property type="entry name" value="P-loop containing nucleoside triphosphate hydrolases"/>
    <property type="match status" value="1"/>
</dbReference>
<keyword evidence="1 2" id="KW-0645">Protease</keyword>
<dbReference type="eggNOG" id="COG1067">
    <property type="taxonomic scope" value="Bacteria"/>
</dbReference>
<dbReference type="Pfam" id="PF20436">
    <property type="entry name" value="LonB_AAA-LID"/>
    <property type="match status" value="1"/>
</dbReference>
<dbReference type="InterPro" id="IPR041699">
    <property type="entry name" value="AAA_32"/>
</dbReference>
<dbReference type="Gene3D" id="3.30.230.10">
    <property type="match status" value="1"/>
</dbReference>
<proteinExistence type="inferred from homology"/>
<organism evidence="6 7">
    <name type="scientific">Desulforudis audaxviator (strain MP104C)</name>
    <dbReference type="NCBI Taxonomy" id="477974"/>
    <lineage>
        <taxon>Bacteria</taxon>
        <taxon>Bacillati</taxon>
        <taxon>Bacillota</taxon>
        <taxon>Clostridia</taxon>
        <taxon>Thermoanaerobacterales</taxon>
        <taxon>Candidatus Desulforudaceae</taxon>
        <taxon>Candidatus Desulforudis</taxon>
    </lineage>
</organism>
<dbReference type="GO" id="GO:0006508">
    <property type="term" value="P:proteolysis"/>
    <property type="evidence" value="ECO:0007669"/>
    <property type="project" value="UniProtKB-KW"/>
</dbReference>
<dbReference type="Gene3D" id="1.10.8.60">
    <property type="match status" value="1"/>
</dbReference>
<dbReference type="PRINTS" id="PR00830">
    <property type="entry name" value="ENDOLAPTASE"/>
</dbReference>
<evidence type="ECO:0000256" key="4">
    <source>
        <dbReference type="SAM" id="MobiDB-lite"/>
    </source>
</evidence>
<dbReference type="SUPFAM" id="SSF54211">
    <property type="entry name" value="Ribosomal protein S5 domain 2-like"/>
    <property type="match status" value="1"/>
</dbReference>
<comment type="catalytic activity">
    <reaction evidence="2">
        <text>Hydrolysis of proteins in presence of ATP.</text>
        <dbReference type="EC" id="3.4.21.53"/>
    </reaction>
</comment>
<dbReference type="InterPro" id="IPR027065">
    <property type="entry name" value="Lon_Prtase"/>
</dbReference>
<dbReference type="GO" id="GO:0030163">
    <property type="term" value="P:protein catabolic process"/>
    <property type="evidence" value="ECO:0007669"/>
    <property type="project" value="InterPro"/>
</dbReference>
<sequence length="865" mass="94679">MNKHTNLGSGRKGCRGLVTKATAEQVRRVCEPETLGFAHTDELPSLEGIIGQERAVRALHFGLGIKEQGFNVFVAGPPGTGKITAVENFIEELAAGQPVPSDWCYVHNFRQPQRPRALELPTGRGAELQEDLHQIISLVQRDIRRAFNSEEYGRRRTEQLEVFAARRNELLNALGKAVHEKGFALQVTPVGFMITPLVEGRMVKEEEFMSLPAEVREGFARRKDQLQGVIQDAMRQLGGVEREAREALEKLDREVAEFVVVPLVAPLQDKYGALSEVREYLDEVRDDLLKNYGLFKEAGFDAEPREQKGSPSRTDPVRKYEVNVLVDNSGRKGAPVVMEVNPSVPNLVGRIDREAQFGALVTDFTMIRAGSLHNANGGYLVIPVDELLKNPFSWSVLKRAMRNKKIAIEDFGDRHGILSAKSLQPEPIPFRAKVVLLGSPELYRLFYLLDPEFQELFKVKAEFDSVMPRNPENVRKYAAFFATLCRKEGLLHIDVSGIARLVEYGSRMAENQEMLSARFADIADVVREANYYALSEGAEYILSAHIQKAVDERLHRVNLVQEKLAEWLDRGLLLVETDGAETGQVNALTVADLGDISFGRPVRVTASVAAGRSGVVDIERESRLGGPLHTKGVLILGGFLAERFGRDEPLTLAARLVFEQSYSGVDGDSASVAELAAIVSALTGVPVRQGIAVTGSMNQKGRVQAIGGVNEKVEGFFDLCRARGLTGRQGVVIPRSNVQNLMLKEEVIEAVRAGQFAIFPVETVDEALSVLTGEDPRRLQALAEARVKALREKAHGNGEKETVSSRPANAGTPAVAPATLLASQLAEKGGGGKAGVGDTREKPEPAGIFRKTVGRNPAGTSESIT</sequence>
<dbReference type="InterPro" id="IPR014721">
    <property type="entry name" value="Ribsml_uS5_D2-typ_fold_subgr"/>
</dbReference>
<dbReference type="InterPro" id="IPR020568">
    <property type="entry name" value="Ribosomal_Su5_D2-typ_SF"/>
</dbReference>
<evidence type="ECO:0000256" key="3">
    <source>
        <dbReference type="SAM" id="Coils"/>
    </source>
</evidence>
<accession>B1I4X8</accession>
<gene>
    <name evidence="6" type="ordered locus">Daud_1543</name>
</gene>
<name>B1I4X8_DESAP</name>
<dbReference type="EC" id="3.4.21.53" evidence="2"/>
<reference evidence="6 7" key="2">
    <citation type="journal article" date="2008" name="Science">
        <title>Environmental genomics reveals a single-species ecosystem deep within Earth.</title>
        <authorList>
            <person name="Chivian D."/>
            <person name="Brodie E.L."/>
            <person name="Alm E.J."/>
            <person name="Culley D.E."/>
            <person name="Dehal P.S."/>
            <person name="Desantis T.Z."/>
            <person name="Gihring T.M."/>
            <person name="Lapidus A."/>
            <person name="Lin L.H."/>
            <person name="Lowry S.R."/>
            <person name="Moser D.P."/>
            <person name="Richardson P.M."/>
            <person name="Southam G."/>
            <person name="Wanger G."/>
            <person name="Pratt L.M."/>
            <person name="Andersen G.L."/>
            <person name="Hazen T.C."/>
            <person name="Brockman F.J."/>
            <person name="Arkin A.P."/>
            <person name="Onstott T.C."/>
        </authorList>
    </citation>
    <scope>NUCLEOTIDE SEQUENCE [LARGE SCALE GENOMIC DNA]</scope>
    <source>
        <strain evidence="6 7">MP104C</strain>
    </source>
</reference>
<dbReference type="InterPro" id="IPR046843">
    <property type="entry name" value="LonB_AAA-LID"/>
</dbReference>
<protein>
    <recommendedName>
        <fullName evidence="2">endopeptidase La</fullName>
        <ecNumber evidence="2">3.4.21.53</ecNumber>
    </recommendedName>
</protein>
<dbReference type="EMBL" id="CP000860">
    <property type="protein sequence ID" value="ACA60046.1"/>
    <property type="molecule type" value="Genomic_DNA"/>
</dbReference>